<comment type="caution">
    <text evidence="14">The sequence shown here is derived from an EMBL/GenBank/DDBJ whole genome shotgun (WGS) entry which is preliminary data.</text>
</comment>
<evidence type="ECO:0000313" key="15">
    <source>
        <dbReference type="Proteomes" id="UP000306416"/>
    </source>
</evidence>
<dbReference type="AlphaFoldDB" id="A0A4V3P035"/>
<dbReference type="NCBIfam" id="TIGR01498">
    <property type="entry name" value="folK"/>
    <property type="match status" value="1"/>
</dbReference>
<evidence type="ECO:0000256" key="7">
    <source>
        <dbReference type="ARBA" id="ARBA00022777"/>
    </source>
</evidence>
<dbReference type="GO" id="GO:0016301">
    <property type="term" value="F:kinase activity"/>
    <property type="evidence" value="ECO:0007669"/>
    <property type="project" value="UniProtKB-KW"/>
</dbReference>
<evidence type="ECO:0000256" key="6">
    <source>
        <dbReference type="ARBA" id="ARBA00022741"/>
    </source>
</evidence>
<evidence type="ECO:0000256" key="11">
    <source>
        <dbReference type="ARBA" id="ARBA00029766"/>
    </source>
</evidence>
<evidence type="ECO:0000256" key="10">
    <source>
        <dbReference type="ARBA" id="ARBA00029409"/>
    </source>
</evidence>
<reference evidence="14 15" key="1">
    <citation type="submission" date="2019-04" db="EMBL/GenBank/DDBJ databases">
        <title>Geobacter oryzae sp. nov., ferric-reducing bacteria isolated from paddy soil.</title>
        <authorList>
            <person name="Xu Z."/>
            <person name="Masuda Y."/>
            <person name="Itoh H."/>
            <person name="Senoo K."/>
        </authorList>
    </citation>
    <scope>NUCLEOTIDE SEQUENCE [LARGE SCALE GENOMIC DNA]</scope>
    <source>
        <strain evidence="14 15">Red111</strain>
    </source>
</reference>
<dbReference type="InterPro" id="IPR000550">
    <property type="entry name" value="Hppk"/>
</dbReference>
<evidence type="ECO:0000256" key="9">
    <source>
        <dbReference type="ARBA" id="ARBA00022909"/>
    </source>
</evidence>
<dbReference type="UniPathway" id="UPA00077">
    <property type="reaction ID" value="UER00155"/>
</dbReference>
<dbReference type="PANTHER" id="PTHR43071:SF1">
    <property type="entry name" value="2-AMINO-4-HYDROXY-6-HYDROXYMETHYLDIHYDROPTERIDINE PYROPHOSPHOKINASE"/>
    <property type="match status" value="1"/>
</dbReference>
<dbReference type="PROSITE" id="PS00794">
    <property type="entry name" value="HPPK"/>
    <property type="match status" value="1"/>
</dbReference>
<accession>A0A4V3P035</accession>
<dbReference type="InterPro" id="IPR035907">
    <property type="entry name" value="Hppk_sf"/>
</dbReference>
<dbReference type="CDD" id="cd00483">
    <property type="entry name" value="HPPK"/>
    <property type="match status" value="1"/>
</dbReference>
<dbReference type="Gene3D" id="3.30.70.560">
    <property type="entry name" value="7,8-Dihydro-6-hydroxymethylpterin-pyrophosphokinase HPPK"/>
    <property type="match status" value="1"/>
</dbReference>
<dbReference type="SUPFAM" id="SSF55083">
    <property type="entry name" value="6-hydroxymethyl-7,8-dihydropterin pyrophosphokinase, HPPK"/>
    <property type="match status" value="1"/>
</dbReference>
<dbReference type="PANTHER" id="PTHR43071">
    <property type="entry name" value="2-AMINO-4-HYDROXY-6-HYDROXYMETHYLDIHYDROPTERIDINE PYROPHOSPHOKINASE"/>
    <property type="match status" value="1"/>
</dbReference>
<dbReference type="GO" id="GO:0005524">
    <property type="term" value="F:ATP binding"/>
    <property type="evidence" value="ECO:0007669"/>
    <property type="project" value="UniProtKB-KW"/>
</dbReference>
<gene>
    <name evidence="14" type="primary">folK</name>
    <name evidence="14" type="ORF">E4633_00855</name>
</gene>
<sequence>MEQCAYIGLGSNIGDRELKLLMAIAELGKLPQTRVTAVSPFYETEPVGGVPQDNFYNAVVRLNTELAPLDLLARLKRLEKEVFHRAPSQRWGARSMDLDILLYGELVMTGDELTIPHPRLAERRFALQPLADLAPDLVHPTLGKRIIELLTELTSPEKAVRI</sequence>
<dbReference type="GO" id="GO:0046656">
    <property type="term" value="P:folic acid biosynthetic process"/>
    <property type="evidence" value="ECO:0007669"/>
    <property type="project" value="UniProtKB-KW"/>
</dbReference>
<keyword evidence="9" id="KW-0289">Folate biosynthesis</keyword>
<evidence type="ECO:0000313" key="14">
    <source>
        <dbReference type="EMBL" id="TGU74052.1"/>
    </source>
</evidence>
<feature type="domain" description="7,8-dihydro-6-hydroxymethylpterin-pyrophosphokinase" evidence="13">
    <location>
        <begin position="90"/>
        <end position="101"/>
    </location>
</feature>
<comment type="similarity">
    <text evidence="2">Belongs to the HPPK family.</text>
</comment>
<keyword evidence="15" id="KW-1185">Reference proteome</keyword>
<evidence type="ECO:0000256" key="12">
    <source>
        <dbReference type="ARBA" id="ARBA00033413"/>
    </source>
</evidence>
<dbReference type="Pfam" id="PF01288">
    <property type="entry name" value="HPPK"/>
    <property type="match status" value="1"/>
</dbReference>
<evidence type="ECO:0000256" key="8">
    <source>
        <dbReference type="ARBA" id="ARBA00022840"/>
    </source>
</evidence>
<dbReference type="EC" id="2.7.6.3" evidence="3"/>
<keyword evidence="8" id="KW-0067">ATP-binding</keyword>
<dbReference type="RefSeq" id="WP_135868391.1">
    <property type="nucleotide sequence ID" value="NZ_SRSC01000001.1"/>
</dbReference>
<comment type="function">
    <text evidence="10">Catalyzes the transfer of pyrophosphate from adenosine triphosphate (ATP) to 6-hydroxymethyl-7,8-dihydropterin, an enzymatic step in folate biosynthesis pathway.</text>
</comment>
<evidence type="ECO:0000256" key="2">
    <source>
        <dbReference type="ARBA" id="ARBA00005810"/>
    </source>
</evidence>
<protein>
    <recommendedName>
        <fullName evidence="4">2-amino-4-hydroxy-6-hydroxymethyldihydropteridine pyrophosphokinase</fullName>
        <ecNumber evidence="3">2.7.6.3</ecNumber>
    </recommendedName>
    <alternativeName>
        <fullName evidence="11">6-hydroxymethyl-7,8-dihydropterin pyrophosphokinase</fullName>
    </alternativeName>
    <alternativeName>
        <fullName evidence="12">7,8-dihydro-6-hydroxymethylpterin-pyrophosphokinase</fullName>
    </alternativeName>
</protein>
<dbReference type="GO" id="GO:0003848">
    <property type="term" value="F:2-amino-4-hydroxy-6-hydroxymethyldihydropteridine diphosphokinase activity"/>
    <property type="evidence" value="ECO:0007669"/>
    <property type="project" value="UniProtKB-EC"/>
</dbReference>
<evidence type="ECO:0000259" key="13">
    <source>
        <dbReference type="PROSITE" id="PS00794"/>
    </source>
</evidence>
<dbReference type="Proteomes" id="UP000306416">
    <property type="component" value="Unassembled WGS sequence"/>
</dbReference>
<evidence type="ECO:0000256" key="3">
    <source>
        <dbReference type="ARBA" id="ARBA00013253"/>
    </source>
</evidence>
<evidence type="ECO:0000256" key="4">
    <source>
        <dbReference type="ARBA" id="ARBA00016218"/>
    </source>
</evidence>
<name>A0A4V3P035_9BACT</name>
<comment type="pathway">
    <text evidence="1">Cofactor biosynthesis; tetrahydrofolate biosynthesis; 2-amino-4-hydroxy-6-hydroxymethyl-7,8-dihydropteridine diphosphate from 7,8-dihydroneopterin triphosphate: step 4/4.</text>
</comment>
<dbReference type="GO" id="GO:0046654">
    <property type="term" value="P:tetrahydrofolate biosynthetic process"/>
    <property type="evidence" value="ECO:0007669"/>
    <property type="project" value="UniProtKB-UniPathway"/>
</dbReference>
<organism evidence="14 15">
    <name type="scientific">Geomonas terrae</name>
    <dbReference type="NCBI Taxonomy" id="2562681"/>
    <lineage>
        <taxon>Bacteria</taxon>
        <taxon>Pseudomonadati</taxon>
        <taxon>Thermodesulfobacteriota</taxon>
        <taxon>Desulfuromonadia</taxon>
        <taxon>Geobacterales</taxon>
        <taxon>Geobacteraceae</taxon>
        <taxon>Geomonas</taxon>
    </lineage>
</organism>
<keyword evidence="7 14" id="KW-0418">Kinase</keyword>
<evidence type="ECO:0000256" key="5">
    <source>
        <dbReference type="ARBA" id="ARBA00022679"/>
    </source>
</evidence>
<evidence type="ECO:0000256" key="1">
    <source>
        <dbReference type="ARBA" id="ARBA00005051"/>
    </source>
</evidence>
<proteinExistence type="inferred from homology"/>
<keyword evidence="5 14" id="KW-0808">Transferase</keyword>
<keyword evidence="6" id="KW-0547">Nucleotide-binding</keyword>
<dbReference type="EMBL" id="SRSC01000001">
    <property type="protein sequence ID" value="TGU74052.1"/>
    <property type="molecule type" value="Genomic_DNA"/>
</dbReference>